<gene>
    <name evidence="2" type="ORF">GN244_ATG15830</name>
    <name evidence="3" type="ORF">GN958_ATG03636</name>
</gene>
<evidence type="ECO:0000313" key="4">
    <source>
        <dbReference type="Proteomes" id="UP000602510"/>
    </source>
</evidence>
<comment type="caution">
    <text evidence="2">The sequence shown here is derived from an EMBL/GenBank/DDBJ whole genome shotgun (WGS) entry which is preliminary data.</text>
</comment>
<proteinExistence type="predicted"/>
<evidence type="ECO:0000313" key="2">
    <source>
        <dbReference type="EMBL" id="KAF4032250.1"/>
    </source>
</evidence>
<dbReference type="EMBL" id="WSZM01000502">
    <property type="protein sequence ID" value="KAF4032250.1"/>
    <property type="molecule type" value="Genomic_DNA"/>
</dbReference>
<evidence type="ECO:0008006" key="5">
    <source>
        <dbReference type="Google" id="ProtNLM"/>
    </source>
</evidence>
<keyword evidence="4" id="KW-1185">Reference proteome</keyword>
<dbReference type="AlphaFoldDB" id="A0A833SUL1"/>
<keyword evidence="1" id="KW-0175">Coiled coil</keyword>
<dbReference type="EMBL" id="JAACNO010000507">
    <property type="protein sequence ID" value="KAF4147226.1"/>
    <property type="molecule type" value="Genomic_DNA"/>
</dbReference>
<sequence>MLRPPTRHTMSEDVIGAVAERRRSVHHTFVGEAVCTSRQKQQSYCNEPAWSSSSRIPQTGDRSSAIPHPLTMQEIGAIADQDTLSELRSILKDRRDRRKIIQQRHLKKKQKTVENLVESIPKLRTEIEQLQVQRLSLRERLPKENVWFVAVEYFRVFQFGFPKLDVSQTRAFNFLSASMAPDLRVDTGISSGGIDTLIQNWKVFPQAFPGGHIRLNSLKQLSAETLIGMTNTTVTLTKDTLLYLFPSLGDGSSEMDERRRGIFARLLNQRIVLPGSVRFAWDESSKRVIGLFSDTDLLTPMMDRLGRCFTCF</sequence>
<feature type="coiled-coil region" evidence="1">
    <location>
        <begin position="106"/>
        <end position="140"/>
    </location>
</feature>
<name>A0A833SUL1_PHYIN</name>
<accession>A0A833SUL1</accession>
<evidence type="ECO:0000313" key="3">
    <source>
        <dbReference type="EMBL" id="KAF4147226.1"/>
    </source>
</evidence>
<reference evidence="2" key="1">
    <citation type="submission" date="2020-04" db="EMBL/GenBank/DDBJ databases">
        <title>Hybrid Assembly of Korean Phytophthora infestans isolates.</title>
        <authorList>
            <person name="Prokchorchik M."/>
            <person name="Lee Y."/>
            <person name="Seo J."/>
            <person name="Cho J.-H."/>
            <person name="Park Y.-E."/>
            <person name="Jang D.-C."/>
            <person name="Im J.-S."/>
            <person name="Choi J.-G."/>
            <person name="Park H.-J."/>
            <person name="Lee G.-B."/>
            <person name="Lee Y.-G."/>
            <person name="Hong S.-Y."/>
            <person name="Cho K."/>
            <person name="Sohn K.H."/>
        </authorList>
    </citation>
    <scope>NUCLEOTIDE SEQUENCE</scope>
    <source>
        <strain evidence="2">KR_1_A1</strain>
        <strain evidence="3">KR_2_A2</strain>
    </source>
</reference>
<protein>
    <recommendedName>
        <fullName evidence="5">Bzip transcription factor</fullName>
    </recommendedName>
</protein>
<dbReference type="Proteomes" id="UP000602510">
    <property type="component" value="Unassembled WGS sequence"/>
</dbReference>
<dbReference type="Proteomes" id="UP000704712">
    <property type="component" value="Unassembled WGS sequence"/>
</dbReference>
<evidence type="ECO:0000256" key="1">
    <source>
        <dbReference type="SAM" id="Coils"/>
    </source>
</evidence>
<organism evidence="2 4">
    <name type="scientific">Phytophthora infestans</name>
    <name type="common">Potato late blight agent</name>
    <name type="synonym">Botrytis infestans</name>
    <dbReference type="NCBI Taxonomy" id="4787"/>
    <lineage>
        <taxon>Eukaryota</taxon>
        <taxon>Sar</taxon>
        <taxon>Stramenopiles</taxon>
        <taxon>Oomycota</taxon>
        <taxon>Peronosporomycetes</taxon>
        <taxon>Peronosporales</taxon>
        <taxon>Peronosporaceae</taxon>
        <taxon>Phytophthora</taxon>
    </lineage>
</organism>